<feature type="transmembrane region" description="Helical" evidence="5">
    <location>
        <begin position="46"/>
        <end position="71"/>
    </location>
</feature>
<keyword evidence="4 5" id="KW-0472">Membrane</keyword>
<feature type="transmembrane region" description="Helical" evidence="5">
    <location>
        <begin position="7"/>
        <end position="26"/>
    </location>
</feature>
<dbReference type="AlphaFoldDB" id="A0A059Y2G8"/>
<name>A0A059Y2G8_9BACT</name>
<reference evidence="8" key="1">
    <citation type="submission" date="2014-02" db="EMBL/GenBank/DDBJ databases">
        <title>Complete genome sequence and comparative genomic analysis of the nitrogen-fixing bacterium Leptospirillum ferriphilum YSK.</title>
        <authorList>
            <person name="Guo X."/>
            <person name="Yin H."/>
            <person name="Liang Y."/>
            <person name="Hu Q."/>
            <person name="Ma L."/>
            <person name="Xiao Y."/>
            <person name="Zhang X."/>
            <person name="Qiu G."/>
            <person name="Liu X."/>
        </authorList>
    </citation>
    <scope>NUCLEOTIDE SEQUENCE [LARGE SCALE GENOMIC DNA]</scope>
    <source>
        <strain evidence="8">YSK</strain>
    </source>
</reference>
<dbReference type="GO" id="GO:0016020">
    <property type="term" value="C:membrane"/>
    <property type="evidence" value="ECO:0007669"/>
    <property type="project" value="UniProtKB-SubCell"/>
</dbReference>
<organism evidence="7 8">
    <name type="scientific">Leptospirillum ferriphilum YSK</name>
    <dbReference type="NCBI Taxonomy" id="1441628"/>
    <lineage>
        <taxon>Bacteria</taxon>
        <taxon>Pseudomonadati</taxon>
        <taxon>Nitrospirota</taxon>
        <taxon>Nitrospiria</taxon>
        <taxon>Nitrospirales</taxon>
        <taxon>Nitrospiraceae</taxon>
        <taxon>Leptospirillum</taxon>
    </lineage>
</organism>
<dbReference type="KEGG" id="lfp:Y981_05755"/>
<protein>
    <recommendedName>
        <fullName evidence="6">RDD domain-containing protein</fullName>
    </recommendedName>
</protein>
<dbReference type="EMBL" id="CP007243">
    <property type="protein sequence ID" value="AIA31682.1"/>
    <property type="molecule type" value="Genomic_DNA"/>
</dbReference>
<keyword evidence="3 5" id="KW-1133">Transmembrane helix</keyword>
<sequence length="148" mass="16839">MRSVRLLTFFLDLSIAHFCFRFWSTLWFSESGSSGDFPSFSLTSEIVFVFLYFWLLVALWSQTPAMALLGIRVSPEEQGTMPVGMLRAFSRTFFLFVTNLPLGMGSLFSLLSPAGKTLYDCLSQTRIVWDEKLPRVSRTKDNLRPDAG</sequence>
<evidence type="ECO:0000256" key="5">
    <source>
        <dbReference type="SAM" id="Phobius"/>
    </source>
</evidence>
<keyword evidence="8" id="KW-1185">Reference proteome</keyword>
<feature type="transmembrane region" description="Helical" evidence="5">
    <location>
        <begin position="92"/>
        <end position="111"/>
    </location>
</feature>
<reference evidence="7 8" key="2">
    <citation type="journal article" date="2015" name="Biomed. Res. Int.">
        <title>Effects of Arsenite Resistance on the Growth and Functional Gene Expression of Leptospirillum ferriphilum and Acidithiobacillus thiooxidans in Pure Culture and Coculture.</title>
        <authorList>
            <person name="Jiang H."/>
            <person name="Liang Y."/>
            <person name="Yin H."/>
            <person name="Xiao Y."/>
            <person name="Guo X."/>
            <person name="Xu Y."/>
            <person name="Hu Q."/>
            <person name="Liu H."/>
            <person name="Liu X."/>
        </authorList>
    </citation>
    <scope>NUCLEOTIDE SEQUENCE [LARGE SCALE GENOMIC DNA]</scope>
    <source>
        <strain evidence="7 8">YSK</strain>
    </source>
</reference>
<dbReference type="HOGENOM" id="CLU_1756589_0_0_0"/>
<dbReference type="Pfam" id="PF06271">
    <property type="entry name" value="RDD"/>
    <property type="match status" value="1"/>
</dbReference>
<evidence type="ECO:0000256" key="2">
    <source>
        <dbReference type="ARBA" id="ARBA00022692"/>
    </source>
</evidence>
<feature type="domain" description="RDD" evidence="6">
    <location>
        <begin position="5"/>
        <end position="123"/>
    </location>
</feature>
<dbReference type="OrthoDB" id="9816157at2"/>
<evidence type="ECO:0000256" key="1">
    <source>
        <dbReference type="ARBA" id="ARBA00004141"/>
    </source>
</evidence>
<keyword evidence="2 5" id="KW-0812">Transmembrane</keyword>
<evidence type="ECO:0000259" key="6">
    <source>
        <dbReference type="Pfam" id="PF06271"/>
    </source>
</evidence>
<gene>
    <name evidence="7" type="ORF">Y981_05755</name>
</gene>
<dbReference type="RefSeq" id="WP_014960932.1">
    <property type="nucleotide sequence ID" value="NZ_CP007243.1"/>
</dbReference>
<dbReference type="Proteomes" id="UP000027059">
    <property type="component" value="Chromosome"/>
</dbReference>
<evidence type="ECO:0000313" key="7">
    <source>
        <dbReference type="EMBL" id="AIA31682.1"/>
    </source>
</evidence>
<comment type="subcellular location">
    <subcellularLocation>
        <location evidence="1">Membrane</location>
        <topology evidence="1">Multi-pass membrane protein</topology>
    </subcellularLocation>
</comment>
<proteinExistence type="predicted"/>
<accession>A0A059Y2G8</accession>
<evidence type="ECO:0000256" key="3">
    <source>
        <dbReference type="ARBA" id="ARBA00022989"/>
    </source>
</evidence>
<evidence type="ECO:0000256" key="4">
    <source>
        <dbReference type="ARBA" id="ARBA00023136"/>
    </source>
</evidence>
<dbReference type="InterPro" id="IPR010432">
    <property type="entry name" value="RDD"/>
</dbReference>
<evidence type="ECO:0000313" key="8">
    <source>
        <dbReference type="Proteomes" id="UP000027059"/>
    </source>
</evidence>